<dbReference type="GO" id="GO:0005537">
    <property type="term" value="F:D-mannose binding"/>
    <property type="evidence" value="ECO:0007669"/>
    <property type="project" value="TreeGrafter"/>
</dbReference>
<dbReference type="InterPro" id="IPR035661">
    <property type="entry name" value="EMP46/EMP47_N"/>
</dbReference>
<dbReference type="InterPro" id="IPR013320">
    <property type="entry name" value="ConA-like_dom_sf"/>
</dbReference>
<evidence type="ECO:0000256" key="4">
    <source>
        <dbReference type="ARBA" id="ARBA00022989"/>
    </source>
</evidence>
<evidence type="ECO:0000256" key="1">
    <source>
        <dbReference type="ARBA" id="ARBA00004479"/>
    </source>
</evidence>
<evidence type="ECO:0000313" key="11">
    <source>
        <dbReference type="EMBL" id="KAH7308186.1"/>
    </source>
</evidence>
<dbReference type="InterPro" id="IPR005052">
    <property type="entry name" value="Lectin_leg"/>
</dbReference>
<keyword evidence="4 8" id="KW-1133">Transmembrane helix</keyword>
<dbReference type="InterPro" id="IPR051136">
    <property type="entry name" value="Intracellular_Lectin-GPT"/>
</dbReference>
<dbReference type="EMBL" id="JAGPNK010000016">
    <property type="protein sequence ID" value="KAH7308186.1"/>
    <property type="molecule type" value="Genomic_DNA"/>
</dbReference>
<dbReference type="PANTHER" id="PTHR12223:SF28">
    <property type="entry name" value="LECTIN, MANNOSE BINDING 1 LIKE"/>
    <property type="match status" value="1"/>
</dbReference>
<dbReference type="GO" id="GO:0005789">
    <property type="term" value="C:endoplasmic reticulum membrane"/>
    <property type="evidence" value="ECO:0007669"/>
    <property type="project" value="TreeGrafter"/>
</dbReference>
<keyword evidence="6" id="KW-0175">Coiled coil</keyword>
<evidence type="ECO:0000256" key="6">
    <source>
        <dbReference type="SAM" id="Coils"/>
    </source>
</evidence>
<dbReference type="GO" id="GO:0006888">
    <property type="term" value="P:endoplasmic reticulum to Golgi vesicle-mediated transport"/>
    <property type="evidence" value="ECO:0007669"/>
    <property type="project" value="TreeGrafter"/>
</dbReference>
<feature type="transmembrane region" description="Helical" evidence="8">
    <location>
        <begin position="422"/>
        <end position="440"/>
    </location>
</feature>
<dbReference type="CDD" id="cd06903">
    <property type="entry name" value="lectin_EMP46_EMP47"/>
    <property type="match status" value="1"/>
</dbReference>
<dbReference type="GO" id="GO:0030134">
    <property type="term" value="C:COPII-coated ER to Golgi transport vesicle"/>
    <property type="evidence" value="ECO:0007669"/>
    <property type="project" value="TreeGrafter"/>
</dbReference>
<reference evidence="11" key="1">
    <citation type="journal article" date="2021" name="Nat. Commun.">
        <title>Genetic determinants of endophytism in the Arabidopsis root mycobiome.</title>
        <authorList>
            <person name="Mesny F."/>
            <person name="Miyauchi S."/>
            <person name="Thiergart T."/>
            <person name="Pickel B."/>
            <person name="Atanasova L."/>
            <person name="Karlsson M."/>
            <person name="Huettel B."/>
            <person name="Barry K.W."/>
            <person name="Haridas S."/>
            <person name="Chen C."/>
            <person name="Bauer D."/>
            <person name="Andreopoulos W."/>
            <person name="Pangilinan J."/>
            <person name="LaButti K."/>
            <person name="Riley R."/>
            <person name="Lipzen A."/>
            <person name="Clum A."/>
            <person name="Drula E."/>
            <person name="Henrissat B."/>
            <person name="Kohler A."/>
            <person name="Grigoriev I.V."/>
            <person name="Martin F.M."/>
            <person name="Hacquard S."/>
        </authorList>
    </citation>
    <scope>NUCLEOTIDE SEQUENCE</scope>
    <source>
        <strain evidence="11">MPI-CAGE-CH-0235</strain>
    </source>
</reference>
<evidence type="ECO:0000259" key="10">
    <source>
        <dbReference type="PROSITE" id="PS51328"/>
    </source>
</evidence>
<evidence type="ECO:0000313" key="12">
    <source>
        <dbReference type="Proteomes" id="UP000813444"/>
    </source>
</evidence>
<feature type="coiled-coil region" evidence="6">
    <location>
        <begin position="342"/>
        <end position="385"/>
    </location>
</feature>
<dbReference type="AlphaFoldDB" id="A0A8K0SF71"/>
<gene>
    <name evidence="11" type="ORF">B0I35DRAFT_413527</name>
</gene>
<sequence>MRVATSFSASLAVLGATLSHAQYLVNEQSFGYSGKLSPESNGKIPYFSIQGQPSTPEILSNKLVLTSVYPGNQRSAVWAEQPLGISSWIADVDFRANGPERGGGNLNIWLVRGGGNNIGSSSIYTVNRFDGLALVIDQHGGTGGMIRGFLNDNSIDYSQRHNIDELAFGHCQYSYRNLGRPSQIKLRQNANGFKVEIDGRLCFESDKISIPTGLHWGISAATPEQSDSFEIFKMVVMAETLQPREAVNANANTNNNAGMGTESPKEANPPKMSGSSPGKRVPDPMMDDSAFTEMIPDEDADIFQTSKAQFQDLHNRLQSTNHQLAAVYRTVNKHTQVDERRHKEIKDLVEGLRTEIQQIQQSNQISELQRKFASLEKEIRGMRNDLSNKIQANERSVKGVLSDHHATMSQTIVDSMPRHTSLVLMFVGFQVVLGVAYILYQRRVSAGPKKYL</sequence>
<dbReference type="PROSITE" id="PS51328">
    <property type="entry name" value="L_LECTIN_LIKE"/>
    <property type="match status" value="1"/>
</dbReference>
<accession>A0A8K0SF71</accession>
<keyword evidence="2 8" id="KW-0812">Transmembrane</keyword>
<evidence type="ECO:0000256" key="8">
    <source>
        <dbReference type="SAM" id="Phobius"/>
    </source>
</evidence>
<feature type="region of interest" description="Disordered" evidence="7">
    <location>
        <begin position="251"/>
        <end position="282"/>
    </location>
</feature>
<feature type="signal peptide" evidence="9">
    <location>
        <begin position="1"/>
        <end position="21"/>
    </location>
</feature>
<dbReference type="Pfam" id="PF03388">
    <property type="entry name" value="Lectin_leg-like"/>
    <property type="match status" value="1"/>
</dbReference>
<dbReference type="Proteomes" id="UP000813444">
    <property type="component" value="Unassembled WGS sequence"/>
</dbReference>
<feature type="domain" description="L-type lectin-like" evidence="10">
    <location>
        <begin position="27"/>
        <end position="239"/>
    </location>
</feature>
<name>A0A8K0SF71_9HYPO</name>
<evidence type="ECO:0000256" key="9">
    <source>
        <dbReference type="SAM" id="SignalP"/>
    </source>
</evidence>
<dbReference type="GO" id="GO:0005793">
    <property type="term" value="C:endoplasmic reticulum-Golgi intermediate compartment"/>
    <property type="evidence" value="ECO:0007669"/>
    <property type="project" value="TreeGrafter"/>
</dbReference>
<dbReference type="GO" id="GO:0000139">
    <property type="term" value="C:Golgi membrane"/>
    <property type="evidence" value="ECO:0007669"/>
    <property type="project" value="TreeGrafter"/>
</dbReference>
<comment type="subcellular location">
    <subcellularLocation>
        <location evidence="1">Membrane</location>
        <topology evidence="1">Single-pass type I membrane protein</topology>
    </subcellularLocation>
</comment>
<evidence type="ECO:0000256" key="5">
    <source>
        <dbReference type="ARBA" id="ARBA00023136"/>
    </source>
</evidence>
<organism evidence="11 12">
    <name type="scientific">Stachybotrys elegans</name>
    <dbReference type="NCBI Taxonomy" id="80388"/>
    <lineage>
        <taxon>Eukaryota</taxon>
        <taxon>Fungi</taxon>
        <taxon>Dikarya</taxon>
        <taxon>Ascomycota</taxon>
        <taxon>Pezizomycotina</taxon>
        <taxon>Sordariomycetes</taxon>
        <taxon>Hypocreomycetidae</taxon>
        <taxon>Hypocreales</taxon>
        <taxon>Stachybotryaceae</taxon>
        <taxon>Stachybotrys</taxon>
    </lineage>
</organism>
<evidence type="ECO:0000256" key="7">
    <source>
        <dbReference type="SAM" id="MobiDB-lite"/>
    </source>
</evidence>
<dbReference type="OrthoDB" id="10265193at2759"/>
<dbReference type="SUPFAM" id="SSF49899">
    <property type="entry name" value="Concanavalin A-like lectins/glucanases"/>
    <property type="match status" value="1"/>
</dbReference>
<evidence type="ECO:0000256" key="3">
    <source>
        <dbReference type="ARBA" id="ARBA00022729"/>
    </source>
</evidence>
<comment type="caution">
    <text evidence="11">The sequence shown here is derived from an EMBL/GenBank/DDBJ whole genome shotgun (WGS) entry which is preliminary data.</text>
</comment>
<dbReference type="Gene3D" id="2.60.120.200">
    <property type="match status" value="1"/>
</dbReference>
<proteinExistence type="predicted"/>
<dbReference type="PANTHER" id="PTHR12223">
    <property type="entry name" value="VESICULAR MANNOSE-BINDING LECTIN"/>
    <property type="match status" value="1"/>
</dbReference>
<protein>
    <submittedName>
        <fullName evidence="11">Legume-like lectin family protein</fullName>
    </submittedName>
</protein>
<keyword evidence="12" id="KW-1185">Reference proteome</keyword>
<keyword evidence="3 9" id="KW-0732">Signal</keyword>
<feature type="chain" id="PRO_5035439634" evidence="9">
    <location>
        <begin position="22"/>
        <end position="452"/>
    </location>
</feature>
<keyword evidence="5 8" id="KW-0472">Membrane</keyword>
<evidence type="ECO:0000256" key="2">
    <source>
        <dbReference type="ARBA" id="ARBA00022692"/>
    </source>
</evidence>